<organism evidence="2 3">
    <name type="scientific">Cerrena zonata</name>
    <dbReference type="NCBI Taxonomy" id="2478898"/>
    <lineage>
        <taxon>Eukaryota</taxon>
        <taxon>Fungi</taxon>
        <taxon>Dikarya</taxon>
        <taxon>Basidiomycota</taxon>
        <taxon>Agaricomycotina</taxon>
        <taxon>Agaricomycetes</taxon>
        <taxon>Polyporales</taxon>
        <taxon>Cerrenaceae</taxon>
        <taxon>Cerrena</taxon>
    </lineage>
</organism>
<evidence type="ECO:0000313" key="3">
    <source>
        <dbReference type="Proteomes" id="UP001385951"/>
    </source>
</evidence>
<proteinExistence type="predicted"/>
<protein>
    <submittedName>
        <fullName evidence="2">Uncharacterized protein</fullName>
    </submittedName>
</protein>
<comment type="caution">
    <text evidence="2">The sequence shown here is derived from an EMBL/GenBank/DDBJ whole genome shotgun (WGS) entry which is preliminary data.</text>
</comment>
<dbReference type="Proteomes" id="UP001385951">
    <property type="component" value="Unassembled WGS sequence"/>
</dbReference>
<reference evidence="2 3" key="1">
    <citation type="submission" date="2022-09" db="EMBL/GenBank/DDBJ databases">
        <authorList>
            <person name="Palmer J.M."/>
        </authorList>
    </citation>
    <scope>NUCLEOTIDE SEQUENCE [LARGE SCALE GENOMIC DNA]</scope>
    <source>
        <strain evidence="2 3">DSM 7382</strain>
    </source>
</reference>
<feature type="region of interest" description="Disordered" evidence="1">
    <location>
        <begin position="1"/>
        <end position="59"/>
    </location>
</feature>
<dbReference type="AlphaFoldDB" id="A0AAW0GEM5"/>
<keyword evidence="3" id="KW-1185">Reference proteome</keyword>
<dbReference type="EMBL" id="JASBNA010000011">
    <property type="protein sequence ID" value="KAK7688407.1"/>
    <property type="molecule type" value="Genomic_DNA"/>
</dbReference>
<evidence type="ECO:0000313" key="2">
    <source>
        <dbReference type="EMBL" id="KAK7688407.1"/>
    </source>
</evidence>
<sequence>MTEVKTGTKAPNISDQSHDSHQEPTSMLDPGTQGRTATSIQRKDRNPRRKQMYGWLIDADDMDSAPDRLALTTTAGNEEEDNDPFDEFMWDLESKVRDIVESASWAMVWDPETRDYSRFLGVDSEPPPDQLEALRVAISESSLTIGEPGWYYLR</sequence>
<name>A0AAW0GEM5_9APHY</name>
<gene>
    <name evidence="2" type="ORF">QCA50_008780</name>
</gene>
<accession>A0AAW0GEM5</accession>
<evidence type="ECO:0000256" key="1">
    <source>
        <dbReference type="SAM" id="MobiDB-lite"/>
    </source>
</evidence>